<name>A0A4Q7CS13_9PSED</name>
<reference evidence="1 2" key="1">
    <citation type="submission" date="2019-02" db="EMBL/GenBank/DDBJ databases">
        <title>Pseudomonas spp from wheat grain.</title>
        <authorList>
            <person name="Cho G.-S."/>
            <person name="Franz C.M.A.P."/>
        </authorList>
    </citation>
    <scope>NUCLEOTIDE SEQUENCE [LARGE SCALE GENOMIC DNA]</scope>
    <source>
        <strain evidence="1 2">133NRW</strain>
    </source>
</reference>
<evidence type="ECO:0000313" key="1">
    <source>
        <dbReference type="EMBL" id="RZI20561.1"/>
    </source>
</evidence>
<dbReference type="AlphaFoldDB" id="A0A4Q7CS13"/>
<gene>
    <name evidence="1" type="ORF">EUX57_25520</name>
</gene>
<dbReference type="EMBL" id="SGFE01000127">
    <property type="protein sequence ID" value="RZI20561.1"/>
    <property type="molecule type" value="Genomic_DNA"/>
</dbReference>
<comment type="caution">
    <text evidence="1">The sequence shown here is derived from an EMBL/GenBank/DDBJ whole genome shotgun (WGS) entry which is preliminary data.</text>
</comment>
<dbReference type="Proteomes" id="UP000293369">
    <property type="component" value="Unassembled WGS sequence"/>
</dbReference>
<protein>
    <submittedName>
        <fullName evidence="1">Uncharacterized protein</fullName>
    </submittedName>
</protein>
<proteinExistence type="predicted"/>
<sequence length="84" mass="8971">MGDPLGSKVRVGGARLPWVAMVAASQRAWPSLTAGVSGKQAVEQLIEGHGAGSSGGWADHIRLPWRRMLDCVDQPDSLKLYTIC</sequence>
<evidence type="ECO:0000313" key="2">
    <source>
        <dbReference type="Proteomes" id="UP000293369"/>
    </source>
</evidence>
<organism evidence="1 2">
    <name type="scientific">Pseudomonas orientalis</name>
    <dbReference type="NCBI Taxonomy" id="76758"/>
    <lineage>
        <taxon>Bacteria</taxon>
        <taxon>Pseudomonadati</taxon>
        <taxon>Pseudomonadota</taxon>
        <taxon>Gammaproteobacteria</taxon>
        <taxon>Pseudomonadales</taxon>
        <taxon>Pseudomonadaceae</taxon>
        <taxon>Pseudomonas</taxon>
    </lineage>
</organism>
<accession>A0A4Q7CS13</accession>